<evidence type="ECO:0000256" key="5">
    <source>
        <dbReference type="ARBA" id="ARBA00022747"/>
    </source>
</evidence>
<comment type="similarity">
    <text evidence="2 10">Belongs to the HsdR family.</text>
</comment>
<dbReference type="EC" id="3.1.21.3" evidence="10"/>
<evidence type="ECO:0000256" key="4">
    <source>
        <dbReference type="ARBA" id="ARBA00022741"/>
    </source>
</evidence>
<keyword evidence="13" id="KW-1185">Reference proteome</keyword>
<comment type="function">
    <text evidence="10">Subunit R is required for both nuclease and ATPase activities, but not for modification.</text>
</comment>
<keyword evidence="7 10" id="KW-0378">Hydrolase</keyword>
<evidence type="ECO:0000256" key="7">
    <source>
        <dbReference type="ARBA" id="ARBA00022801"/>
    </source>
</evidence>
<dbReference type="NCBIfam" id="TIGR00348">
    <property type="entry name" value="hsdR"/>
    <property type="match status" value="1"/>
</dbReference>
<dbReference type="InterPro" id="IPR014001">
    <property type="entry name" value="Helicase_ATP-bd"/>
</dbReference>
<evidence type="ECO:0000256" key="2">
    <source>
        <dbReference type="ARBA" id="ARBA00008598"/>
    </source>
</evidence>
<dbReference type="EMBL" id="CP038145">
    <property type="protein sequence ID" value="QBQ62758.1"/>
    <property type="molecule type" value="Genomic_DNA"/>
</dbReference>
<dbReference type="Pfam" id="PF04313">
    <property type="entry name" value="HSDR_N"/>
    <property type="match status" value="1"/>
</dbReference>
<dbReference type="InterPro" id="IPR027417">
    <property type="entry name" value="P-loop_NTPase"/>
</dbReference>
<evidence type="ECO:0000256" key="8">
    <source>
        <dbReference type="ARBA" id="ARBA00022840"/>
    </source>
</evidence>
<dbReference type="InterPro" id="IPR004473">
    <property type="entry name" value="Restrct_endonuc_typeI_HsdR"/>
</dbReference>
<dbReference type="Pfam" id="PF18766">
    <property type="entry name" value="SWI2_SNF2"/>
    <property type="match status" value="1"/>
</dbReference>
<name>A0A4P7CD58_9PAST</name>
<organism evidence="12 13">
    <name type="scientific">Actinobacillus indolicus</name>
    <dbReference type="NCBI Taxonomy" id="51049"/>
    <lineage>
        <taxon>Bacteria</taxon>
        <taxon>Pseudomonadati</taxon>
        <taxon>Pseudomonadota</taxon>
        <taxon>Gammaproteobacteria</taxon>
        <taxon>Pasteurellales</taxon>
        <taxon>Pasteurellaceae</taxon>
        <taxon>Actinobacillus</taxon>
    </lineage>
</organism>
<dbReference type="Pfam" id="PF11867">
    <property type="entry name" value="T1RH-like_C"/>
    <property type="match status" value="1"/>
</dbReference>
<dbReference type="Proteomes" id="UP000294444">
    <property type="component" value="Chromosome"/>
</dbReference>
<keyword evidence="4 10" id="KW-0547">Nucleotide-binding</keyword>
<dbReference type="Gene3D" id="3.40.50.300">
    <property type="entry name" value="P-loop containing nucleotide triphosphate hydrolases"/>
    <property type="match status" value="2"/>
</dbReference>
<feature type="domain" description="Helicase ATP-binding" evidence="11">
    <location>
        <begin position="286"/>
        <end position="473"/>
    </location>
</feature>
<comment type="subunit">
    <text evidence="10">The type I restriction/modification system is composed of three polypeptides R, M and S.</text>
</comment>
<dbReference type="GO" id="GO:0003677">
    <property type="term" value="F:DNA binding"/>
    <property type="evidence" value="ECO:0007669"/>
    <property type="project" value="UniProtKB-KW"/>
</dbReference>
<dbReference type="Pfam" id="PF22679">
    <property type="entry name" value="T1R_D3-like"/>
    <property type="match status" value="1"/>
</dbReference>
<keyword evidence="8 10" id="KW-0067">ATP-binding</keyword>
<protein>
    <recommendedName>
        <fullName evidence="10">Type I restriction enzyme endonuclease subunit</fullName>
        <shortName evidence="10">R protein</shortName>
        <ecNumber evidence="10">3.1.21.3</ecNumber>
    </recommendedName>
</protein>
<evidence type="ECO:0000256" key="1">
    <source>
        <dbReference type="ARBA" id="ARBA00000851"/>
    </source>
</evidence>
<dbReference type="REBASE" id="306104">
    <property type="entry name" value="Ain1507ORF170P"/>
</dbReference>
<dbReference type="InterPro" id="IPR021810">
    <property type="entry name" value="T1RH-like_C"/>
</dbReference>
<dbReference type="InterPro" id="IPR051268">
    <property type="entry name" value="Type-I_R_enzyme_R_subunit"/>
</dbReference>
<sequence length="1060" mass="120458">MLINENTIEQACLQHLQELGWDYTHGSTINADGENPWRLRTDEVVFRAVLREAVERLNPQLPSATVDEVVALVCKTDITDLTERNQQAYRYLREGVRVEYRENDEQKVEFARLIDFQQPSLNRFDVVNQLTIAGRKGNRRPDVICYINGLPVVVLELKNPLKENADLPQAFNQLQTYKQEIGDLFVYNQALVISDGILAKVGSLTADLERFTPWRVVDEKNKQRISFEHELEGLVRGLLNPVSLLDYIQNFIVFEQTSSGRLVKKIAAYHQFYGVNEAVDCTLWAASEQGNGKIGVMWHTQGSGKSLSMLFYAGKLLSQAELRNPTIVVVTDRNDLDGQLYATFSGGQALIRQQPVQADGREALREELAKRETGGVIFTTIQKFGLQEGEQAHPVLNERHNIIVISDEAHRSQYGFSQSMKLNEANRTGTYRVGYAKHLRDALPNASFIGFTGTPISLEDKDTQAVFGQYVSIYDFDDAVKDGATVPLSYEPRQIKIDASSDFENAVKEAQDLFVEDENSYRFRLRETLMGTDERLQRLAEDFVQHFEQRDALVESKAMLVTMSRKICVKLYEKITALRPQWHSDDVNEGAIKIVMTGSADDSDEIQRHIYSAQDKKLLERRFKDPDDPLKIVIVRDMWLTGFDAPCCNTIYIDKPMRGHNLMQAIARVNRVFRNKSRENGGLIVDYVGIVEELKEAKLEYSRANGKGDIIVDIAKVKAKMLEYFDIIRGLFATPVKGESFKLYDALQLEDETALFHQIMLGGNHIMALDHQENKPQNNPKNDRTLSENSRRKVFLNAVRSAKKGYCLCGTLPGVKAYEKELAFYDAVRAIIAKRSPGDKNNMADRQLKLVTLINRAVQADGAVNLLDMLHRDQPNISLLSEEFLDKVGKSKTKHLWLLAVERYLRSEIQNKGGVNIAVQKDFEQRLAEAMRKYNNHTISILDVLDELIKMAKDFAERLQRGEKLGLSPAEIAFYDALARNESAVRELGDDALKNLAKAITDKLRKSATIDWQYKEAVRAKMRNLVRVTLRLFKYPPDKCDEAIQFVLEQAEVIADELTG</sequence>
<dbReference type="CDD" id="cd18030">
    <property type="entry name" value="DEXHc_RE_I_HsdR"/>
    <property type="match status" value="1"/>
</dbReference>
<dbReference type="InterPro" id="IPR055180">
    <property type="entry name" value="HsdR_RecA-like_helicase_dom_2"/>
</dbReference>
<dbReference type="PANTHER" id="PTHR30195:SF15">
    <property type="entry name" value="TYPE I RESTRICTION ENZYME HINDI ENDONUCLEASE SUBUNIT"/>
    <property type="match status" value="1"/>
</dbReference>
<evidence type="ECO:0000256" key="6">
    <source>
        <dbReference type="ARBA" id="ARBA00022759"/>
    </source>
</evidence>
<evidence type="ECO:0000313" key="12">
    <source>
        <dbReference type="EMBL" id="QBQ62758.1"/>
    </source>
</evidence>
<dbReference type="SMART" id="SM00487">
    <property type="entry name" value="DEXDc"/>
    <property type="match status" value="1"/>
</dbReference>
<evidence type="ECO:0000313" key="13">
    <source>
        <dbReference type="Proteomes" id="UP000294444"/>
    </source>
</evidence>
<dbReference type="CDD" id="cd18800">
    <property type="entry name" value="SF2_C_EcoR124I-like"/>
    <property type="match status" value="1"/>
</dbReference>
<evidence type="ECO:0000259" key="11">
    <source>
        <dbReference type="PROSITE" id="PS51192"/>
    </source>
</evidence>
<evidence type="ECO:0000256" key="9">
    <source>
        <dbReference type="ARBA" id="ARBA00023125"/>
    </source>
</evidence>
<dbReference type="InterPro" id="IPR007409">
    <property type="entry name" value="Restrct_endonuc_type1_HsdR_N"/>
</dbReference>
<dbReference type="SUPFAM" id="SSF52540">
    <property type="entry name" value="P-loop containing nucleoside triphosphate hydrolases"/>
    <property type="match status" value="2"/>
</dbReference>
<evidence type="ECO:0000256" key="3">
    <source>
        <dbReference type="ARBA" id="ARBA00022722"/>
    </source>
</evidence>
<evidence type="ECO:0000256" key="10">
    <source>
        <dbReference type="RuleBase" id="RU364115"/>
    </source>
</evidence>
<dbReference type="KEGG" id="aio:EXH44_00185"/>
<dbReference type="GO" id="GO:0009307">
    <property type="term" value="P:DNA restriction-modification system"/>
    <property type="evidence" value="ECO:0007669"/>
    <property type="project" value="UniProtKB-KW"/>
</dbReference>
<keyword evidence="3" id="KW-0540">Nuclease</keyword>
<comment type="catalytic activity">
    <reaction evidence="1 10">
        <text>Endonucleolytic cleavage of DNA to give random double-stranded fragments with terminal 5'-phosphates, ATP is simultaneously hydrolyzed.</text>
        <dbReference type="EC" id="3.1.21.3"/>
    </reaction>
</comment>
<accession>A0A4P7CD58</accession>
<proteinExistence type="inferred from homology"/>
<dbReference type="Gene3D" id="3.90.1570.50">
    <property type="match status" value="1"/>
</dbReference>
<gene>
    <name evidence="12" type="ORF">EXH44_00185</name>
</gene>
<dbReference type="AlphaFoldDB" id="A0A4P7CD58"/>
<dbReference type="GO" id="GO:0009035">
    <property type="term" value="F:type I site-specific deoxyribonuclease activity"/>
    <property type="evidence" value="ECO:0007669"/>
    <property type="project" value="UniProtKB-EC"/>
</dbReference>
<dbReference type="PANTHER" id="PTHR30195">
    <property type="entry name" value="TYPE I SITE-SPECIFIC DEOXYRIBONUCLEASE PROTEIN SUBUNIT M AND R"/>
    <property type="match status" value="1"/>
</dbReference>
<dbReference type="CDD" id="cd22332">
    <property type="entry name" value="HsdR_N"/>
    <property type="match status" value="1"/>
</dbReference>
<dbReference type="GO" id="GO:0005524">
    <property type="term" value="F:ATP binding"/>
    <property type="evidence" value="ECO:0007669"/>
    <property type="project" value="UniProtKB-KW"/>
</dbReference>
<keyword evidence="9 10" id="KW-0238">DNA-binding</keyword>
<keyword evidence="5 10" id="KW-0680">Restriction system</keyword>
<dbReference type="RefSeq" id="WP_162855777.1">
    <property type="nucleotide sequence ID" value="NZ_CP038145.1"/>
</dbReference>
<dbReference type="InterPro" id="IPR040980">
    <property type="entry name" value="SWI2_SNF2"/>
</dbReference>
<reference evidence="12 13" key="1">
    <citation type="submission" date="2019-03" db="EMBL/GenBank/DDBJ databases">
        <authorList>
            <person name="Che Y."/>
            <person name="Zhou L."/>
        </authorList>
    </citation>
    <scope>NUCLEOTIDE SEQUENCE [LARGE SCALE GENOMIC DNA]</scope>
    <source>
        <strain evidence="12 13">AIFJ1607</strain>
    </source>
</reference>
<keyword evidence="6 12" id="KW-0255">Endonuclease</keyword>
<dbReference type="PROSITE" id="PS51192">
    <property type="entry name" value="HELICASE_ATP_BIND_1"/>
    <property type="match status" value="1"/>
</dbReference>